<keyword evidence="12" id="KW-0813">Transport</keyword>
<dbReference type="AlphaFoldDB" id="C6FGP7"/>
<evidence type="ECO:0000256" key="2">
    <source>
        <dbReference type="ARBA" id="ARBA00004141"/>
    </source>
</evidence>
<dbReference type="GO" id="GO:0031966">
    <property type="term" value="C:mitochondrial membrane"/>
    <property type="evidence" value="ECO:0007669"/>
    <property type="project" value="UniProtKB-SubCell"/>
</dbReference>
<dbReference type="PANTHER" id="PTHR43507">
    <property type="entry name" value="NADH-UBIQUINONE OXIDOREDUCTASE CHAIN 4"/>
    <property type="match status" value="1"/>
</dbReference>
<keyword evidence="7" id="KW-1278">Translocase</keyword>
<dbReference type="GO" id="GO:0008137">
    <property type="term" value="F:NADH dehydrogenase (ubiquinone) activity"/>
    <property type="evidence" value="ECO:0007669"/>
    <property type="project" value="UniProtKB-UniRule"/>
</dbReference>
<comment type="similarity">
    <text evidence="3 12">Belongs to the complex I subunit 4 family.</text>
</comment>
<protein>
    <recommendedName>
        <fullName evidence="5 12">NADH-ubiquinone oxidoreductase chain 4</fullName>
        <ecNumber evidence="4 12">7.1.1.2</ecNumber>
    </recommendedName>
</protein>
<evidence type="ECO:0000313" key="14">
    <source>
        <dbReference type="EMBL" id="ACI02102.1"/>
    </source>
</evidence>
<evidence type="ECO:0000256" key="11">
    <source>
        <dbReference type="ARBA" id="ARBA00023136"/>
    </source>
</evidence>
<dbReference type="EC" id="7.1.1.2" evidence="4 12"/>
<comment type="catalytic activity">
    <reaction evidence="12">
        <text>a ubiquinone + NADH + 5 H(+)(in) = a ubiquinol + NAD(+) + 4 H(+)(out)</text>
        <dbReference type="Rhea" id="RHEA:29091"/>
        <dbReference type="Rhea" id="RHEA-COMP:9565"/>
        <dbReference type="Rhea" id="RHEA-COMP:9566"/>
        <dbReference type="ChEBI" id="CHEBI:15378"/>
        <dbReference type="ChEBI" id="CHEBI:16389"/>
        <dbReference type="ChEBI" id="CHEBI:17976"/>
        <dbReference type="ChEBI" id="CHEBI:57540"/>
        <dbReference type="ChEBI" id="CHEBI:57945"/>
        <dbReference type="EC" id="7.1.1.2"/>
    </reaction>
</comment>
<dbReference type="InterPro" id="IPR001750">
    <property type="entry name" value="ND/Mrp_TM"/>
</dbReference>
<dbReference type="GO" id="GO:0042773">
    <property type="term" value="P:ATP synthesis coupled electron transport"/>
    <property type="evidence" value="ECO:0007669"/>
    <property type="project" value="InterPro"/>
</dbReference>
<evidence type="ECO:0000256" key="9">
    <source>
        <dbReference type="ARBA" id="ARBA00023027"/>
    </source>
</evidence>
<geneLocation type="mitochondrion" evidence="14"/>
<evidence type="ECO:0000256" key="1">
    <source>
        <dbReference type="ARBA" id="ARBA00003257"/>
    </source>
</evidence>
<feature type="domain" description="NADH:quinone oxidoreductase/Mrp antiporter transmembrane" evidence="13">
    <location>
        <begin position="144"/>
        <end position="419"/>
    </location>
</feature>
<dbReference type="PANTHER" id="PTHR43507:SF1">
    <property type="entry name" value="NADH-UBIQUINONE OXIDOREDUCTASE CHAIN 4"/>
    <property type="match status" value="1"/>
</dbReference>
<evidence type="ECO:0000256" key="8">
    <source>
        <dbReference type="ARBA" id="ARBA00022989"/>
    </source>
</evidence>
<comment type="caution">
    <text evidence="12">Lacks conserved residue(s) required for the propagation of feature annotation.</text>
</comment>
<dbReference type="Pfam" id="PF00361">
    <property type="entry name" value="Proton_antipo_M"/>
    <property type="match status" value="1"/>
</dbReference>
<comment type="subcellular location">
    <subcellularLocation>
        <location evidence="2">Membrane</location>
        <topology evidence="2">Multi-pass membrane protein</topology>
    </subcellularLocation>
    <subcellularLocation>
        <location evidence="12">Mitochondrion membrane</location>
        <topology evidence="12">Multi-pass membrane protein</topology>
    </subcellularLocation>
</comment>
<evidence type="ECO:0000259" key="13">
    <source>
        <dbReference type="Pfam" id="PF00361"/>
    </source>
</evidence>
<keyword evidence="8 12" id="KW-1133">Transmembrane helix</keyword>
<dbReference type="InterPro" id="IPR003918">
    <property type="entry name" value="NADH_UbQ_OxRdtase"/>
</dbReference>
<keyword evidence="9 12" id="KW-0520">NAD</keyword>
<evidence type="ECO:0000256" key="5">
    <source>
        <dbReference type="ARBA" id="ARBA00021006"/>
    </source>
</evidence>
<keyword evidence="6 12" id="KW-0812">Transmembrane</keyword>
<accession>C6FGP7</accession>
<dbReference type="GO" id="GO:0048039">
    <property type="term" value="F:ubiquinone binding"/>
    <property type="evidence" value="ECO:0007669"/>
    <property type="project" value="TreeGrafter"/>
</dbReference>
<evidence type="ECO:0000256" key="10">
    <source>
        <dbReference type="ARBA" id="ARBA00023075"/>
    </source>
</evidence>
<dbReference type="GO" id="GO:0015990">
    <property type="term" value="P:electron transport coupled proton transport"/>
    <property type="evidence" value="ECO:0007669"/>
    <property type="project" value="TreeGrafter"/>
</dbReference>
<keyword evidence="11 12" id="KW-0472">Membrane</keyword>
<evidence type="ECO:0000256" key="7">
    <source>
        <dbReference type="ARBA" id="ARBA00022967"/>
    </source>
</evidence>
<dbReference type="PRINTS" id="PR01437">
    <property type="entry name" value="NUOXDRDTASE4"/>
</dbReference>
<evidence type="ECO:0000256" key="3">
    <source>
        <dbReference type="ARBA" id="ARBA00009025"/>
    </source>
</evidence>
<organism evidence="14">
    <name type="scientific">Isoetes engelmannii</name>
    <name type="common">Engelmann's quillwort</name>
    <name type="synonym">Appalachian quillwort</name>
    <dbReference type="NCBI Taxonomy" id="37427"/>
    <lineage>
        <taxon>Eukaryota</taxon>
        <taxon>Viridiplantae</taxon>
        <taxon>Streptophyta</taxon>
        <taxon>Embryophyta</taxon>
        <taxon>Tracheophyta</taxon>
        <taxon>Lycopodiopsida</taxon>
        <taxon>Isoetales</taxon>
        <taxon>Isoetaceae</taxon>
        <taxon>Isoetes</taxon>
    </lineage>
</organism>
<feature type="transmembrane region" description="Helical" evidence="12">
    <location>
        <begin position="335"/>
        <end position="356"/>
    </location>
</feature>
<keyword evidence="10 12" id="KW-0830">Ubiquinone</keyword>
<dbReference type="GO" id="GO:0003954">
    <property type="term" value="F:NADH dehydrogenase activity"/>
    <property type="evidence" value="ECO:0007669"/>
    <property type="project" value="TreeGrafter"/>
</dbReference>
<gene>
    <name evidence="14" type="primary">nad4</name>
</gene>
<dbReference type="NCBIfam" id="TIGR01972">
    <property type="entry name" value="NDH_I_M"/>
    <property type="match status" value="1"/>
</dbReference>
<keyword evidence="12 14" id="KW-0496">Mitochondrion</keyword>
<proteinExistence type="inferred from homology"/>
<comment type="function">
    <text evidence="12">Core subunit of the mitochondrial membrane respiratory chain NADH dehydrogenase (Complex I) which catalyzes electron transfer from NADH through the respiratory chain, using ubiquinone as an electron acceptor. Essential for the catalytic activity and assembly of complex I.</text>
</comment>
<keyword evidence="12" id="KW-0249">Electron transport</keyword>
<evidence type="ECO:0000256" key="12">
    <source>
        <dbReference type="RuleBase" id="RU003297"/>
    </source>
</evidence>
<sequence>MLESLAPFYSNLGGPIPCPPLGSTILFVIPDSRIRLIRSIGLCTSLITSSYPPFFRVRFDNSTAKPQPVETIRWLPDPNINFSIGIDGIPSFFVVSTTFPIPIRTPVGWSSIESYEKEYTIAFSIRESIMIAVPRMPDPSPPHVFSESVLISMSIIIGIRGSRQRKIKAAYQFFSYTSLGSVFMLSAISPISSGTGTTDVQILLTTGFSERRQISPRIASPASPPVKVPMVPVHIRSSEAYVEAPTAGFVISAGIPSKLGTHGFSRFNIPTRPVATPHSTPFIYTPSVIAIIHTPPTTIRQIDLKKNIAYSSVAHMNFGTIGMFSLNVQGIEGSILLMLSHGLVSSALFLCVGALYDRHRTRLVKHHGGLVSTTLIPLTIPSSFTPANTSLPGTSSPIGESPVLVGASERNSLVAALAALGMILGAAHLPRPYNRVVPGNFKPNSPQKFSDSNRREVPIFLSSIVGVIWMGVHLEVSPERTYTPAGNSVQHGKSD</sequence>
<dbReference type="EMBL" id="FJ176330">
    <property type="protein sequence ID" value="ACI02102.1"/>
    <property type="molecule type" value="Genomic_DNA"/>
</dbReference>
<evidence type="ECO:0000256" key="6">
    <source>
        <dbReference type="ARBA" id="ARBA00022692"/>
    </source>
</evidence>
<dbReference type="EMBL" id="FJ390841">
    <property type="protein sequence ID" value="ACI95888.1"/>
    <property type="molecule type" value="Genomic_DNA"/>
</dbReference>
<evidence type="ECO:0000256" key="4">
    <source>
        <dbReference type="ARBA" id="ARBA00012944"/>
    </source>
</evidence>
<keyword evidence="12" id="KW-0679">Respiratory chain</keyword>
<name>C6FGP7_ISOEN</name>
<reference evidence="14" key="1">
    <citation type="journal article" date="2009" name="Nucleic Acids Res.">
        <title>A trans-splicing group I intron and tRNA-hyperediting in the mitochondrial genome of the lycophyte Isoetes engelmannii.</title>
        <authorList>
            <person name="Grewe F."/>
            <person name="Viehoever P."/>
            <person name="Weisshaar B."/>
            <person name="Knoop V."/>
        </authorList>
    </citation>
    <scope>NUCLEOTIDE SEQUENCE</scope>
</reference>
<comment type="function">
    <text evidence="1">Core subunit of the mitochondrial membrane respiratory chain NADH dehydrogenase (Complex I) that is believed to belong to the minimal assembly required for catalysis. Complex I functions in the transfer of electrons from NADH to the respiratory chain. The immediate electron acceptor for the enzyme is believed to be ubiquinone.</text>
</comment>
<dbReference type="InterPro" id="IPR010227">
    <property type="entry name" value="NADH_Q_OxRdtase_chainM/4"/>
</dbReference>